<dbReference type="SUPFAM" id="SSF46894">
    <property type="entry name" value="C-terminal effector domain of the bipartite response regulators"/>
    <property type="match status" value="1"/>
</dbReference>
<feature type="transmembrane region" description="Helical" evidence="1">
    <location>
        <begin position="93"/>
        <end position="111"/>
    </location>
</feature>
<feature type="transmembrane region" description="Helical" evidence="1">
    <location>
        <begin position="366"/>
        <end position="383"/>
    </location>
</feature>
<dbReference type="EMBL" id="CP024160">
    <property type="protein sequence ID" value="ATP54529.1"/>
    <property type="molecule type" value="Genomic_DNA"/>
</dbReference>
<evidence type="ECO:0000256" key="1">
    <source>
        <dbReference type="SAM" id="Phobius"/>
    </source>
</evidence>
<feature type="transmembrane region" description="Helical" evidence="1">
    <location>
        <begin position="117"/>
        <end position="136"/>
    </location>
</feature>
<accession>A0A2D1TYW8</accession>
<feature type="transmembrane region" description="Helical" evidence="1">
    <location>
        <begin position="174"/>
        <end position="194"/>
    </location>
</feature>
<feature type="transmembrane region" description="Helical" evidence="1">
    <location>
        <begin position="330"/>
        <end position="354"/>
    </location>
</feature>
<feature type="transmembrane region" description="Helical" evidence="1">
    <location>
        <begin position="299"/>
        <end position="318"/>
    </location>
</feature>
<feature type="transmembrane region" description="Helical" evidence="1">
    <location>
        <begin position="274"/>
        <end position="292"/>
    </location>
</feature>
<sequence length="526" mass="56418">MVFRTTKRVGVTMRDLGDTTAYLRRGMREILCLALFFFTFLACEYLFDARMVEFVPSSEVVIYESIVVGASVIGFFVRPFLYYRCPQTIDATSDITGVLLVSALLLMIMAVRFEVVIAGGLVACCALGYCGSTAHANLARRFAQTPCLARAVAVSYAVGILVQVLNHMVMPAGIPQQSVLIACAIALVGLLHGVRRAKLRDEPAPEFEVEIAELSVDASERGARWHDDPEAKAAFQGAVVRLTVATACLTGVFAALNAGLTTSHAAGAIDLGDWPRLLLVVSALAAGVLYDLRGRSYMNIIMTCAAMLSTLSFFVLITDGNGGNTLAATIIFYLGTGFFVVFFTTKFAAISMYARWAYLWPCMGRVINNVCSMLVTAPAVAIISSQNVLAAVSVVLVLFVGIAISLLGQFGQDGEGEATHGGLALATDDLGVSCEPGQADTVPLEAPELSFDDRLDGFVAAFGLTKRERDVLEALVVSDDSVQDVAAALFLSRSTLYRHIASINKKTGASSRVALINFFWSWTPQD</sequence>
<dbReference type="InterPro" id="IPR036388">
    <property type="entry name" value="WH-like_DNA-bd_sf"/>
</dbReference>
<feature type="transmembrane region" description="Helical" evidence="1">
    <location>
        <begin position="242"/>
        <end position="262"/>
    </location>
</feature>
<feature type="transmembrane region" description="Helical" evidence="1">
    <location>
        <begin position="389"/>
        <end position="407"/>
    </location>
</feature>
<keyword evidence="1" id="KW-0472">Membrane</keyword>
<dbReference type="Pfam" id="PF00196">
    <property type="entry name" value="GerE"/>
    <property type="match status" value="1"/>
</dbReference>
<evidence type="ECO:0000313" key="3">
    <source>
        <dbReference type="EMBL" id="ATP54529.1"/>
    </source>
</evidence>
<organism evidence="3 4">
    <name type="scientific">Collinsella aerofaciens</name>
    <dbReference type="NCBI Taxonomy" id="74426"/>
    <lineage>
        <taxon>Bacteria</taxon>
        <taxon>Bacillati</taxon>
        <taxon>Actinomycetota</taxon>
        <taxon>Coriobacteriia</taxon>
        <taxon>Coriobacteriales</taxon>
        <taxon>Coriobacteriaceae</taxon>
        <taxon>Collinsella</taxon>
    </lineage>
</organism>
<feature type="transmembrane region" description="Helical" evidence="1">
    <location>
        <begin position="30"/>
        <end position="48"/>
    </location>
</feature>
<proteinExistence type="predicted"/>
<feature type="domain" description="HTH luxR-type" evidence="2">
    <location>
        <begin position="457"/>
        <end position="523"/>
    </location>
</feature>
<dbReference type="InterPro" id="IPR000792">
    <property type="entry name" value="Tscrpt_reg_LuxR_C"/>
</dbReference>
<reference evidence="3 4" key="1">
    <citation type="submission" date="2017-10" db="EMBL/GenBank/DDBJ databases">
        <title>Complete genome sequence of Collinsella aerofaciens isolated from the gut of a healthy adult Indian.</title>
        <authorList>
            <person name="Bag S."/>
            <person name="Ghosh T.S."/>
            <person name="Das B."/>
        </authorList>
    </citation>
    <scope>NUCLEOTIDE SEQUENCE [LARGE SCALE GENOMIC DNA]</scope>
    <source>
        <strain evidence="4">indica</strain>
    </source>
</reference>
<dbReference type="GO" id="GO:0006355">
    <property type="term" value="P:regulation of DNA-templated transcription"/>
    <property type="evidence" value="ECO:0007669"/>
    <property type="project" value="InterPro"/>
</dbReference>
<protein>
    <recommendedName>
        <fullName evidence="2">HTH luxR-type domain-containing protein</fullName>
    </recommendedName>
</protein>
<dbReference type="KEGG" id="caer:CSV91_08305"/>
<evidence type="ECO:0000313" key="4">
    <source>
        <dbReference type="Proteomes" id="UP000225608"/>
    </source>
</evidence>
<dbReference type="InterPro" id="IPR016032">
    <property type="entry name" value="Sig_transdc_resp-reg_C-effctor"/>
</dbReference>
<dbReference type="AlphaFoldDB" id="A0A2D1TYW8"/>
<feature type="transmembrane region" description="Helical" evidence="1">
    <location>
        <begin position="148"/>
        <end position="168"/>
    </location>
</feature>
<dbReference type="GO" id="GO:0003677">
    <property type="term" value="F:DNA binding"/>
    <property type="evidence" value="ECO:0007669"/>
    <property type="project" value="InterPro"/>
</dbReference>
<evidence type="ECO:0000259" key="2">
    <source>
        <dbReference type="PROSITE" id="PS50043"/>
    </source>
</evidence>
<dbReference type="CDD" id="cd06170">
    <property type="entry name" value="LuxR_C_like"/>
    <property type="match status" value="1"/>
</dbReference>
<dbReference type="PROSITE" id="PS50043">
    <property type="entry name" value="HTH_LUXR_2"/>
    <property type="match status" value="1"/>
</dbReference>
<feature type="transmembrane region" description="Helical" evidence="1">
    <location>
        <begin position="60"/>
        <end position="81"/>
    </location>
</feature>
<keyword evidence="1" id="KW-0812">Transmembrane</keyword>
<dbReference type="Gene3D" id="1.10.10.10">
    <property type="entry name" value="Winged helix-like DNA-binding domain superfamily/Winged helix DNA-binding domain"/>
    <property type="match status" value="1"/>
</dbReference>
<gene>
    <name evidence="3" type="ORF">CSV91_08305</name>
</gene>
<dbReference type="PROSITE" id="PS00622">
    <property type="entry name" value="HTH_LUXR_1"/>
    <property type="match status" value="1"/>
</dbReference>
<dbReference type="SMART" id="SM00421">
    <property type="entry name" value="HTH_LUXR"/>
    <property type="match status" value="1"/>
</dbReference>
<name>A0A2D1TYW8_9ACTN</name>
<keyword evidence="1" id="KW-1133">Transmembrane helix</keyword>
<dbReference type="Proteomes" id="UP000225608">
    <property type="component" value="Chromosome"/>
</dbReference>